<dbReference type="Gene3D" id="2.70.40.10">
    <property type="match status" value="1"/>
</dbReference>
<proteinExistence type="predicted"/>
<comment type="caution">
    <text evidence="3">The sequence shown here is derived from an EMBL/GenBank/DDBJ whole genome shotgun (WGS) entry which is preliminary data.</text>
</comment>
<dbReference type="CDD" id="cd07557">
    <property type="entry name" value="trimeric_dUTPase"/>
    <property type="match status" value="1"/>
</dbReference>
<dbReference type="InterPro" id="IPR036157">
    <property type="entry name" value="dUTPase-like_sf"/>
</dbReference>
<dbReference type="EC" id="3.5.4.13" evidence="3"/>
<dbReference type="GO" id="GO:0008829">
    <property type="term" value="F:dCTP deaminase activity"/>
    <property type="evidence" value="ECO:0007669"/>
    <property type="project" value="UniProtKB-EC"/>
</dbReference>
<dbReference type="PANTHER" id="PTHR42680">
    <property type="entry name" value="DCTP DEAMINASE"/>
    <property type="match status" value="1"/>
</dbReference>
<organism evidence="3 4">
    <name type="scientific">Mesosutterella porci</name>
    <dbReference type="NCBI Taxonomy" id="2915351"/>
    <lineage>
        <taxon>Bacteria</taxon>
        <taxon>Pseudomonadati</taxon>
        <taxon>Pseudomonadota</taxon>
        <taxon>Betaproteobacteria</taxon>
        <taxon>Burkholderiales</taxon>
        <taxon>Sutterellaceae</taxon>
        <taxon>Mesosutterella</taxon>
    </lineage>
</organism>
<reference evidence="3 4" key="1">
    <citation type="submission" date="2022-02" db="EMBL/GenBank/DDBJ databases">
        <title>Mesosutterella porci, a novel member of the family Sutterellaceae from pig feces.</title>
        <authorList>
            <person name="Wylensek D."/>
            <person name="Clavel T."/>
        </authorList>
    </citation>
    <scope>NUCLEOTIDE SEQUENCE [LARGE SCALE GENOMIC DNA]</scope>
    <source>
        <strain evidence="4">oilRF-744-wt-GAM-9</strain>
    </source>
</reference>
<dbReference type="InterPro" id="IPR033704">
    <property type="entry name" value="dUTPase_trimeric"/>
</dbReference>
<dbReference type="Proteomes" id="UP001297600">
    <property type="component" value="Unassembled WGS sequence"/>
</dbReference>
<gene>
    <name evidence="3" type="primary">dcd</name>
    <name evidence="3" type="ORF">MAF45_11110</name>
</gene>
<name>A0ABS9MUQ7_9BURK</name>
<dbReference type="RefSeq" id="WP_237980702.1">
    <property type="nucleotide sequence ID" value="NZ_JAKNCT010000021.1"/>
</dbReference>
<dbReference type="PANTHER" id="PTHR42680:SF3">
    <property type="entry name" value="DCTP DEAMINASE"/>
    <property type="match status" value="1"/>
</dbReference>
<dbReference type="NCBIfam" id="TIGR02274">
    <property type="entry name" value="dCTP_deam"/>
    <property type="match status" value="1"/>
</dbReference>
<keyword evidence="4" id="KW-1185">Reference proteome</keyword>
<evidence type="ECO:0000256" key="2">
    <source>
        <dbReference type="ARBA" id="ARBA00023080"/>
    </source>
</evidence>
<accession>A0ABS9MUQ7</accession>
<dbReference type="InterPro" id="IPR011962">
    <property type="entry name" value="dCTP_deaminase"/>
</dbReference>
<evidence type="ECO:0000313" key="4">
    <source>
        <dbReference type="Proteomes" id="UP001297600"/>
    </source>
</evidence>
<keyword evidence="1 3" id="KW-0378">Hydrolase</keyword>
<sequence>MSALSDVSIFTLISNKELVVEPLDKSNIQPGSIDLTLDKLAFVPNFKQGEIVDIAERTDWEKCWQKIDLSAGYILNPGKFIVGQSAEEIKLSQSYNGAIFNRNSLIYAGIDASLTQYINPGFSGHKIIALKNIGTNPIKICSGLRICQLVIFELDTEAEKTYELRHSGQHIDTSIADFMNRCIDEALKKSEA</sequence>
<dbReference type="Pfam" id="PF22769">
    <property type="entry name" value="DCD"/>
    <property type="match status" value="1"/>
</dbReference>
<dbReference type="EMBL" id="JAKNCT010000021">
    <property type="protein sequence ID" value="MCG5031980.1"/>
    <property type="molecule type" value="Genomic_DNA"/>
</dbReference>
<evidence type="ECO:0000256" key="1">
    <source>
        <dbReference type="ARBA" id="ARBA00022801"/>
    </source>
</evidence>
<keyword evidence="2" id="KW-0546">Nucleotide metabolism</keyword>
<evidence type="ECO:0000313" key="3">
    <source>
        <dbReference type="EMBL" id="MCG5031980.1"/>
    </source>
</evidence>
<protein>
    <submittedName>
        <fullName evidence="3">dCTP deaminase</fullName>
        <ecNumber evidence="3">3.5.4.13</ecNumber>
    </submittedName>
</protein>
<dbReference type="SUPFAM" id="SSF51283">
    <property type="entry name" value="dUTPase-like"/>
    <property type="match status" value="1"/>
</dbReference>